<accession>A0ABV8ELH8</accession>
<name>A0ABV8ELH8_9BACT</name>
<dbReference type="InterPro" id="IPR000408">
    <property type="entry name" value="Reg_chr_condens"/>
</dbReference>
<dbReference type="EMBL" id="JBHSAV010000029">
    <property type="protein sequence ID" value="MFC3976399.1"/>
    <property type="molecule type" value="Genomic_DNA"/>
</dbReference>
<evidence type="ECO:0000259" key="2">
    <source>
        <dbReference type="Pfam" id="PF21959"/>
    </source>
</evidence>
<keyword evidence="4" id="KW-1185">Reference proteome</keyword>
<sequence>MFLSIKAAFTFFVLLLPFSLLAQTSAPSVCGFDPAFGCSNTDFNNSGIRSTNNAATIEYDNFVSAFHNSVVRQADGSFLIWGEGAAANGTGHLLTPTVINASNFPGLTGTPLKVGIGSFGASSSSQFILLTTAGLFAWGNQGAVIASDLTTSNAFQKLTIGGNSTGLPSGINPQDVKMMFVTTNNIGLVTCDGRAFMLSRFSEMRGNGGSGSTTVWSQVTTNQSGNPTLSNVVALRGSEEAMMALRSDGTVWTWGRETYLGNNTSKTSRTRATQMTLPSGVVPKMIGSNTVRRNGNDSNGRNGTSYFLLGTNGRVYSLGENGERQLGDHSTTDRRSWVQPRLGSASGPTFEDVKWISPNEHDRLYGNMSILLGTGEIYTWGNDNGGMLGRETGNGEDFFNPGKPAGSPVESYLTLELGGHTLMAINTCEKNYAYVGHRINGSMGDGNSNEVYHGSFTYETAEVQLCGAEIGVTIVSTDLEGTTFAASGNYCAQGSEILLSGTPPGGTYSVASGPGQLSGASNNILTFTGSGTVVVNYNIAPNSCAREVEVTKAFVVENCQIVAEDDEYEPISSPVGGVVGNILDNDKLGDDPATLSNVTISVITAATPIGGGSVPVLNINTGQVTIPANTPPGTYTIRYQICETAITSNCDQADITITVETTADPFDCADEVMYQTVGSPSALFAVDVRTGNRTQLSSAAQLGSSTLNALGYNVVDNYLYAYISGTNSIKRIFSNGSFANIPIAGLPVAAYNAGDVGPNGIMYLYVSNSTTIQRIDLNTMTLLTPITLSTGANLLDISISNDNQFIYGISNGNGALVTYPITGGAFTTRAIGLSAGLPTSIGMDATGDLFVIGDNTSTVFELAGPSLANSTQLTQISPTLNTALSNTDGAICRNAFATTSEPIGCNDYEFFISTSDAFLVANDCNATTDGKSTLRIFNTLTQTETVSGQLIQNFGLKTHINNLGFNVTDNYLWAYRVGTNQMVRIGSNNTVDFFAIPGLSNNCIFPSSGIDNTVFFAGDMDSNGIMYLANGVRGTVLVRVDLNPNSPTYLTRLSDVPLSISPGAGTLSWFADFAISPNDQQIYFVSSSKNLIRINPTSGVVTNVGPVSGLDSESLANTTGFQIVMFSSDGDMYMHNTGSGNSYRIAEPHSGDLIAESVPLTSYVGSGGDGASCPTATLLPCDPPSAAVTVTQPTCILTTGTIEFTAQSGYEYSVNGGSTYQASPIFAGLAPGEYNLIVREISNVACFTEGDNPIVINPIPDNPETPTVGVDCSLGFGNAVLTVTTPLGTNFEYSLDGGTYQASATFSGVANGSHTVRARNTTTGCESTVANVNVNCDCVDFPGVSLSSTAGSTCVTEPITVSGNIFGGSATAVSLSHNGAGTLSPISSDVSPFSFTYTPAPGDAGNNVLIIVETNNPLGSPCQAAEAAYVLTVNAQPSAPTVASTIQPTCEVSTGTIVFETQTGVEYSIDNGATY</sequence>
<feature type="non-terminal residue" evidence="3">
    <location>
        <position position="1475"/>
    </location>
</feature>
<feature type="signal peptide" evidence="1">
    <location>
        <begin position="1"/>
        <end position="22"/>
    </location>
</feature>
<dbReference type="SUPFAM" id="SSF82171">
    <property type="entry name" value="DPP6 N-terminal domain-like"/>
    <property type="match status" value="1"/>
</dbReference>
<dbReference type="InterPro" id="IPR054215">
    <property type="entry name" value="DUF6923"/>
</dbReference>
<evidence type="ECO:0000256" key="1">
    <source>
        <dbReference type="SAM" id="SignalP"/>
    </source>
</evidence>
<dbReference type="PROSITE" id="PS50012">
    <property type="entry name" value="RCC1_3"/>
    <property type="match status" value="1"/>
</dbReference>
<evidence type="ECO:0000313" key="4">
    <source>
        <dbReference type="Proteomes" id="UP001595766"/>
    </source>
</evidence>
<feature type="domain" description="DUF6923" evidence="2">
    <location>
        <begin position="940"/>
        <end position="1173"/>
    </location>
</feature>
<feature type="domain" description="DUF6923" evidence="2">
    <location>
        <begin position="676"/>
        <end position="892"/>
    </location>
</feature>
<gene>
    <name evidence="3" type="ORF">ACFOUP_08435</name>
</gene>
<dbReference type="SUPFAM" id="SSF50985">
    <property type="entry name" value="RCC1/BLIP-II"/>
    <property type="match status" value="1"/>
</dbReference>
<evidence type="ECO:0000313" key="3">
    <source>
        <dbReference type="EMBL" id="MFC3976399.1"/>
    </source>
</evidence>
<dbReference type="Gene3D" id="2.130.10.30">
    <property type="entry name" value="Regulator of chromosome condensation 1/beta-lactamase-inhibitor protein II"/>
    <property type="match status" value="2"/>
</dbReference>
<feature type="chain" id="PRO_5047224642" evidence="1">
    <location>
        <begin position="23"/>
        <end position="1475"/>
    </location>
</feature>
<dbReference type="InterPro" id="IPR009091">
    <property type="entry name" value="RCC1/BLIP-II"/>
</dbReference>
<dbReference type="RefSeq" id="WP_376856760.1">
    <property type="nucleotide sequence ID" value="NZ_JBHSAV010000029.1"/>
</dbReference>
<dbReference type="Pfam" id="PF21959">
    <property type="entry name" value="DUF6923"/>
    <property type="match status" value="2"/>
</dbReference>
<organism evidence="3 4">
    <name type="scientific">Belliella kenyensis</name>
    <dbReference type="NCBI Taxonomy" id="1472724"/>
    <lineage>
        <taxon>Bacteria</taxon>
        <taxon>Pseudomonadati</taxon>
        <taxon>Bacteroidota</taxon>
        <taxon>Cytophagia</taxon>
        <taxon>Cytophagales</taxon>
        <taxon>Cyclobacteriaceae</taxon>
        <taxon>Belliella</taxon>
    </lineage>
</organism>
<protein>
    <submittedName>
        <fullName evidence="3">DUF6923 family protein</fullName>
    </submittedName>
</protein>
<dbReference type="Proteomes" id="UP001595766">
    <property type="component" value="Unassembled WGS sequence"/>
</dbReference>
<comment type="caution">
    <text evidence="3">The sequence shown here is derived from an EMBL/GenBank/DDBJ whole genome shotgun (WGS) entry which is preliminary data.</text>
</comment>
<keyword evidence="1" id="KW-0732">Signal</keyword>
<reference evidence="4" key="1">
    <citation type="journal article" date="2019" name="Int. J. Syst. Evol. Microbiol.">
        <title>The Global Catalogue of Microorganisms (GCM) 10K type strain sequencing project: providing services to taxonomists for standard genome sequencing and annotation.</title>
        <authorList>
            <consortium name="The Broad Institute Genomics Platform"/>
            <consortium name="The Broad Institute Genome Sequencing Center for Infectious Disease"/>
            <person name="Wu L."/>
            <person name="Ma J."/>
        </authorList>
    </citation>
    <scope>NUCLEOTIDE SEQUENCE [LARGE SCALE GENOMIC DNA]</scope>
    <source>
        <strain evidence="4">CECT 8551</strain>
    </source>
</reference>
<dbReference type="Gene3D" id="2.120.10.30">
    <property type="entry name" value="TolB, C-terminal domain"/>
    <property type="match status" value="1"/>
</dbReference>
<proteinExistence type="predicted"/>
<dbReference type="InterPro" id="IPR011042">
    <property type="entry name" value="6-blade_b-propeller_TolB-like"/>
</dbReference>